<proteinExistence type="predicted"/>
<dbReference type="eggNOG" id="ENOG5033HBY">
    <property type="taxonomic scope" value="Bacteria"/>
</dbReference>
<accession>B1Y7F8</accession>
<sequence length="79" mass="8474">MQAAAKYLLILESAGAMVARLFDAQRRQVAEFDAASEEVTVMTKGLSAFEGADPRDWGLALRGHSPSELAGAMVYTLDV</sequence>
<name>B1Y7F8_LEPCP</name>
<dbReference type="AlphaFoldDB" id="B1Y7F8"/>
<dbReference type="HOGENOM" id="CLU_2601724_0_0_4"/>
<dbReference type="Proteomes" id="UP000001693">
    <property type="component" value="Chromosome"/>
</dbReference>
<dbReference type="RefSeq" id="WP_012348853.1">
    <property type="nucleotide sequence ID" value="NC_010524.1"/>
</dbReference>
<dbReference type="KEGG" id="lch:Lcho_3852"/>
<gene>
    <name evidence="1" type="ordered locus">Lcho_3852</name>
</gene>
<protein>
    <submittedName>
        <fullName evidence="1">Uncharacterized protein</fullName>
    </submittedName>
</protein>
<dbReference type="EMBL" id="CP001013">
    <property type="protein sequence ID" value="ACB36106.1"/>
    <property type="molecule type" value="Genomic_DNA"/>
</dbReference>
<reference evidence="1 2" key="1">
    <citation type="submission" date="2008-03" db="EMBL/GenBank/DDBJ databases">
        <title>Complete sequence of Leptothrix cholodnii SP-6.</title>
        <authorList>
            <consortium name="US DOE Joint Genome Institute"/>
            <person name="Copeland A."/>
            <person name="Lucas S."/>
            <person name="Lapidus A."/>
            <person name="Glavina del Rio T."/>
            <person name="Dalin E."/>
            <person name="Tice H."/>
            <person name="Bruce D."/>
            <person name="Goodwin L."/>
            <person name="Pitluck S."/>
            <person name="Chertkov O."/>
            <person name="Brettin T."/>
            <person name="Detter J.C."/>
            <person name="Han C."/>
            <person name="Kuske C.R."/>
            <person name="Schmutz J."/>
            <person name="Larimer F."/>
            <person name="Land M."/>
            <person name="Hauser L."/>
            <person name="Kyrpides N."/>
            <person name="Lykidis A."/>
            <person name="Emerson D."/>
            <person name="Richardson P."/>
        </authorList>
    </citation>
    <scope>NUCLEOTIDE SEQUENCE [LARGE SCALE GENOMIC DNA]</scope>
    <source>
        <strain evidence="2">ATCC 51168 / LMG 8142 / SP-6</strain>
    </source>
</reference>
<evidence type="ECO:0000313" key="1">
    <source>
        <dbReference type="EMBL" id="ACB36106.1"/>
    </source>
</evidence>
<dbReference type="OrthoDB" id="8906090at2"/>
<evidence type="ECO:0000313" key="2">
    <source>
        <dbReference type="Proteomes" id="UP000001693"/>
    </source>
</evidence>
<dbReference type="STRING" id="395495.Lcho_3852"/>
<organism evidence="1 2">
    <name type="scientific">Leptothrix cholodnii (strain ATCC 51168 / LMG 8142 / SP-6)</name>
    <name type="common">Leptothrix discophora (strain SP-6)</name>
    <dbReference type="NCBI Taxonomy" id="395495"/>
    <lineage>
        <taxon>Bacteria</taxon>
        <taxon>Pseudomonadati</taxon>
        <taxon>Pseudomonadota</taxon>
        <taxon>Betaproteobacteria</taxon>
        <taxon>Burkholderiales</taxon>
        <taxon>Sphaerotilaceae</taxon>
        <taxon>Leptothrix</taxon>
    </lineage>
</organism>
<keyword evidence="2" id="KW-1185">Reference proteome</keyword>